<gene>
    <name evidence="8" type="ORF">T23_19580</name>
</gene>
<evidence type="ECO:0000259" key="7">
    <source>
        <dbReference type="Pfam" id="PF06271"/>
    </source>
</evidence>
<dbReference type="PANTHER" id="PTHR36115">
    <property type="entry name" value="PROLINE-RICH ANTIGEN HOMOLOG-RELATED"/>
    <property type="match status" value="1"/>
</dbReference>
<keyword evidence="2" id="KW-1003">Cell membrane</keyword>
<dbReference type="Pfam" id="PF06271">
    <property type="entry name" value="RDD"/>
    <property type="match status" value="1"/>
</dbReference>
<evidence type="ECO:0000313" key="8">
    <source>
        <dbReference type="EMBL" id="BEH91856.1"/>
    </source>
</evidence>
<dbReference type="Proteomes" id="UP001432099">
    <property type="component" value="Chromosome"/>
</dbReference>
<feature type="transmembrane region" description="Helical" evidence="6">
    <location>
        <begin position="12"/>
        <end position="34"/>
    </location>
</feature>
<feature type="transmembrane region" description="Helical" evidence="6">
    <location>
        <begin position="46"/>
        <end position="67"/>
    </location>
</feature>
<accession>A0ABN6ZKJ3</accession>
<evidence type="ECO:0000256" key="6">
    <source>
        <dbReference type="SAM" id="Phobius"/>
    </source>
</evidence>
<dbReference type="RefSeq" id="WP_161832564.1">
    <property type="nucleotide sequence ID" value="NZ_AP028127.1"/>
</dbReference>
<evidence type="ECO:0000256" key="5">
    <source>
        <dbReference type="ARBA" id="ARBA00023136"/>
    </source>
</evidence>
<evidence type="ECO:0000313" key="9">
    <source>
        <dbReference type="Proteomes" id="UP001432099"/>
    </source>
</evidence>
<evidence type="ECO:0000256" key="1">
    <source>
        <dbReference type="ARBA" id="ARBA00004651"/>
    </source>
</evidence>
<dbReference type="InterPro" id="IPR010432">
    <property type="entry name" value="RDD"/>
</dbReference>
<keyword evidence="4 6" id="KW-1133">Transmembrane helix</keyword>
<evidence type="ECO:0000256" key="3">
    <source>
        <dbReference type="ARBA" id="ARBA00022692"/>
    </source>
</evidence>
<organism evidence="8 9">
    <name type="scientific">Turicibacter faecis</name>
    <dbReference type="NCBI Taxonomy" id="2963365"/>
    <lineage>
        <taxon>Bacteria</taxon>
        <taxon>Bacillati</taxon>
        <taxon>Bacillota</taxon>
        <taxon>Erysipelotrichia</taxon>
        <taxon>Erysipelotrichales</taxon>
        <taxon>Turicibacteraceae</taxon>
        <taxon>Turicibacter</taxon>
    </lineage>
</organism>
<sequence>MFNLLFRRGVAFLIDALMLVVIFFGNFGFIMSAFSVSIENPLQLNGLLAMVALQLLYVWIYFVYVPVKMPGQTVGKKLMKIKELRADGKEMTLKQYFQRDFMMKFLLSSLTRGFIVLFNGILLAYQCIRKQELCTLHDMVVRTQVVRVK</sequence>
<evidence type="ECO:0000256" key="2">
    <source>
        <dbReference type="ARBA" id="ARBA00022475"/>
    </source>
</evidence>
<comment type="subcellular location">
    <subcellularLocation>
        <location evidence="1">Cell membrane</location>
        <topology evidence="1">Multi-pass membrane protein</topology>
    </subcellularLocation>
</comment>
<keyword evidence="9" id="KW-1185">Reference proteome</keyword>
<feature type="transmembrane region" description="Helical" evidence="6">
    <location>
        <begin position="105"/>
        <end position="125"/>
    </location>
</feature>
<keyword evidence="3 6" id="KW-0812">Transmembrane</keyword>
<evidence type="ECO:0000256" key="4">
    <source>
        <dbReference type="ARBA" id="ARBA00022989"/>
    </source>
</evidence>
<feature type="domain" description="RDD" evidence="7">
    <location>
        <begin position="5"/>
        <end position="140"/>
    </location>
</feature>
<protein>
    <recommendedName>
        <fullName evidence="7">RDD domain-containing protein</fullName>
    </recommendedName>
</protein>
<proteinExistence type="predicted"/>
<dbReference type="InterPro" id="IPR051791">
    <property type="entry name" value="Pra-immunoreactive"/>
</dbReference>
<dbReference type="EMBL" id="AP028127">
    <property type="protein sequence ID" value="BEH91856.1"/>
    <property type="molecule type" value="Genomic_DNA"/>
</dbReference>
<name>A0ABN6ZKJ3_9FIRM</name>
<keyword evidence="5 6" id="KW-0472">Membrane</keyword>
<reference evidence="8" key="1">
    <citation type="journal article" date="2024" name="Int. J. Syst. Evol. Microbiol.">
        <title>Turicibacter faecis sp. nov., isolated from faeces of heart failure mouse model.</title>
        <authorList>
            <person name="Imamura Y."/>
            <person name="Motooka D."/>
            <person name="Nakajima Y."/>
            <person name="Ito S."/>
            <person name="Kitakaze M."/>
            <person name="Iida T."/>
            <person name="Nakamura S."/>
        </authorList>
    </citation>
    <scope>NUCLEOTIDE SEQUENCE</scope>
    <source>
        <strain evidence="8">TC023</strain>
    </source>
</reference>